<evidence type="ECO:0000313" key="3">
    <source>
        <dbReference type="Proteomes" id="UP000000594"/>
    </source>
</evidence>
<accession>E9R1N1</accession>
<feature type="transmembrane region" description="Helical" evidence="1">
    <location>
        <begin position="59"/>
        <end position="80"/>
    </location>
</feature>
<sequence>MHFLVKVIVSALIIGVITEVAKHYSTIGGFIAALPLVSLLSLFWISFEGGNKQELSQFALGVLYGFPASALLLFIVYIGLKNSFSLSTSVLFGIGVWCLVSGVLFSLVKNYFKLS</sequence>
<keyword evidence="1" id="KW-1133">Transmembrane helix</keyword>
<dbReference type="InterPro" id="IPR021493">
    <property type="entry name" value="DUF3147"/>
</dbReference>
<dbReference type="Pfam" id="PF11345">
    <property type="entry name" value="DUF3147"/>
    <property type="match status" value="1"/>
</dbReference>
<feature type="transmembrane region" description="Helical" evidence="1">
    <location>
        <begin position="28"/>
        <end position="47"/>
    </location>
</feature>
<dbReference type="KEGG" id="bar:GBAA_1748"/>
<accession>A0A0F7RJM9</accession>
<evidence type="ECO:0008006" key="4">
    <source>
        <dbReference type="Google" id="ProtNLM"/>
    </source>
</evidence>
<dbReference type="NCBIfam" id="NF006750">
    <property type="entry name" value="PRK09272.1-3"/>
    <property type="match status" value="1"/>
</dbReference>
<accession>Q6KUG0</accession>
<dbReference type="EMBL" id="AE017334">
    <property type="protein sequence ID" value="AAT30863.1"/>
    <property type="molecule type" value="Genomic_DNA"/>
</dbReference>
<dbReference type="OrthoDB" id="5397294at2"/>
<gene>
    <name evidence="2" type="ordered locus">GBAA_1748</name>
</gene>
<keyword evidence="1" id="KW-0812">Transmembrane</keyword>
<evidence type="ECO:0000256" key="1">
    <source>
        <dbReference type="SAM" id="Phobius"/>
    </source>
</evidence>
<name>A0A0F7RJM9_BACAN</name>
<feature type="transmembrane region" description="Helical" evidence="1">
    <location>
        <begin position="86"/>
        <end position="108"/>
    </location>
</feature>
<dbReference type="NCBIfam" id="NF006748">
    <property type="entry name" value="PRK09272.1-1"/>
    <property type="match status" value="1"/>
</dbReference>
<organism evidence="2 3">
    <name type="scientific">Bacillus anthracis</name>
    <name type="common">anthrax bacterium</name>
    <dbReference type="NCBI Taxonomy" id="1392"/>
    <lineage>
        <taxon>Bacteria</taxon>
        <taxon>Bacillati</taxon>
        <taxon>Bacillota</taxon>
        <taxon>Bacilli</taxon>
        <taxon>Bacillales</taxon>
        <taxon>Bacillaceae</taxon>
        <taxon>Bacillus</taxon>
        <taxon>Bacillus cereus group</taxon>
    </lineage>
</organism>
<dbReference type="AlphaFoldDB" id="A0A0F7RJM9"/>
<dbReference type="PATRIC" id="fig|1392.235.peg.4463"/>
<keyword evidence="3" id="KW-1185">Reference proteome</keyword>
<proteinExistence type="predicted"/>
<accession>Q81SB4</accession>
<keyword evidence="1" id="KW-0472">Membrane</keyword>
<reference evidence="2 3" key="1">
    <citation type="journal article" date="2009" name="J. Bacteriol.">
        <title>The complete genome sequence of Bacillus anthracis Ames 'Ancestor'.</title>
        <authorList>
            <person name="Ravel J."/>
            <person name="Jiang L."/>
            <person name="Stanley S.T."/>
            <person name="Wilson M.R."/>
            <person name="Decker R.S."/>
            <person name="Read T.D."/>
            <person name="Worsham P."/>
            <person name="Keim P.S."/>
            <person name="Salzberg S.L."/>
            <person name="Fraser-Liggett C.M."/>
            <person name="Rasko D.A."/>
        </authorList>
    </citation>
    <scope>NUCLEOTIDE SEQUENCE [LARGE SCALE GENOMIC DNA]</scope>
    <source>
        <strain evidence="3">Ames ancestor</strain>
    </source>
</reference>
<protein>
    <recommendedName>
        <fullName evidence="4">DUF3147 family protein</fullName>
    </recommendedName>
</protein>
<evidence type="ECO:0000313" key="2">
    <source>
        <dbReference type="EMBL" id="AAT30863.1"/>
    </source>
</evidence>
<dbReference type="Proteomes" id="UP000000594">
    <property type="component" value="Chromosome"/>
</dbReference>